<dbReference type="OrthoDB" id="9796131at2"/>
<accession>A0A1I5JER0</accession>
<dbReference type="AlphaFoldDB" id="A0A1I5JER0"/>
<dbReference type="STRING" id="1121869.SAMN03084138_00128"/>
<dbReference type="EMBL" id="FOWR01000001">
    <property type="protein sequence ID" value="SFO70841.1"/>
    <property type="molecule type" value="Genomic_DNA"/>
</dbReference>
<protein>
    <submittedName>
        <fullName evidence="1">Putative baseplate assembly protein</fullName>
    </submittedName>
</protein>
<gene>
    <name evidence="1" type="ORF">SAMN03084138_00128</name>
</gene>
<evidence type="ECO:0000313" key="2">
    <source>
        <dbReference type="Proteomes" id="UP000182692"/>
    </source>
</evidence>
<organism evidence="1 2">
    <name type="scientific">Enterovibrio norvegicus DSM 15893</name>
    <dbReference type="NCBI Taxonomy" id="1121869"/>
    <lineage>
        <taxon>Bacteria</taxon>
        <taxon>Pseudomonadati</taxon>
        <taxon>Pseudomonadota</taxon>
        <taxon>Gammaproteobacteria</taxon>
        <taxon>Vibrionales</taxon>
        <taxon>Vibrionaceae</taxon>
        <taxon>Enterovibrio</taxon>
    </lineage>
</organism>
<dbReference type="RefSeq" id="WP_074924853.1">
    <property type="nucleotide sequence ID" value="NZ_FOWR01000001.1"/>
</dbReference>
<reference evidence="1 2" key="1">
    <citation type="submission" date="2016-10" db="EMBL/GenBank/DDBJ databases">
        <authorList>
            <person name="de Groot N.N."/>
        </authorList>
    </citation>
    <scope>NUCLEOTIDE SEQUENCE [LARGE SCALE GENOMIC DNA]</scope>
    <source>
        <strain evidence="1 2">DSM 15893</strain>
    </source>
</reference>
<evidence type="ECO:0000313" key="1">
    <source>
        <dbReference type="EMBL" id="SFO70841.1"/>
    </source>
</evidence>
<proteinExistence type="predicted"/>
<sequence length="842" mass="92267">MMYFCCDQRRREAVRGTSLNGVDFVEVLDRAAAVPQDRQRFLHLHLVNAPNGLVLDADNIRLEGGAAVEVVGVSMGLDGQTNVVVIELAQPGDFSPYTLNIVTSTLNPAPPPSFDPVLSSITFSFKVECPTPFDCLSDCDCPDDPVPETDIDYTGRDFHSFRRMMLDRMAIASPSFATGHPADLSSALVDILAYTADQIAYQQDAAQTEAYLHHARSRISLSRLTRIVDYAVDEGCNARCFCHLSVSSDVLPMAPSTVVVPQGSAVCTRLNEQPVTFARDDALLMKSRAVYETCHDVAGLFAAHNEMLFYTWSDARCHLPRGATQATLAGHLPDLDAGMYLAIEEITGANTGNHADAVLNHRHVVLLTETQAFDEGGDPLTDPVTGDEITLIHWHSRDALRAPVCVSSETAIEEGRRYIEPVSVARGNMVLVDHGQTLSNEALPSVPEPYLAWAPGKGREAKQRKSGNCAETGCEPRQAELLPPRYQPLLAYAPLTFSPDYFAQSETVAASDVLRTPIPADTYPNIALQSDDGMETLSYEPVRDILVSDSAARVFKPEVERDGAVSLRFGDNVFGRRPLSGTAFSATYRVGIGSAGHIGADKLHHLALALPEVNAVRNITAGAGGRNPETNANIRKRAPFLFKTQERAVTREDYKTLGQRLAWIQDVSCAYVHTGSWITTFALPDPKDRVGMLDEQRTELRHHYEKYRLAAHDVEVSTPVYVPLEITLHVCLAKNASKSHVQQVLLKLFSAKRLTNGRLGLLHPDQFRAGETLHLSPLIAAAQNVEGVIAAKATRFRRFGDPRTSGLSERKLKFSRTEIARVDNDMSHPGNGVFLLDMEGGR</sequence>
<dbReference type="Proteomes" id="UP000182692">
    <property type="component" value="Unassembled WGS sequence"/>
</dbReference>
<name>A0A1I5JER0_9GAMM</name>
<dbReference type="GeneID" id="35873532"/>